<reference evidence="6 7" key="1">
    <citation type="submission" date="2019-08" db="EMBL/GenBank/DDBJ databases">
        <title>Deep-cultivation of Planctomycetes and their phenomic and genomic characterization uncovers novel biology.</title>
        <authorList>
            <person name="Wiegand S."/>
            <person name="Jogler M."/>
            <person name="Boedeker C."/>
            <person name="Pinto D."/>
            <person name="Vollmers J."/>
            <person name="Rivas-Marin E."/>
            <person name="Kohn T."/>
            <person name="Peeters S.H."/>
            <person name="Heuer A."/>
            <person name="Rast P."/>
            <person name="Oberbeckmann S."/>
            <person name="Bunk B."/>
            <person name="Jeske O."/>
            <person name="Meyerdierks A."/>
            <person name="Storesund J.E."/>
            <person name="Kallscheuer N."/>
            <person name="Luecker S."/>
            <person name="Lage O.M."/>
            <person name="Pohl T."/>
            <person name="Merkel B.J."/>
            <person name="Hornburger P."/>
            <person name="Mueller R.-W."/>
            <person name="Bruemmer F."/>
            <person name="Labrenz M."/>
            <person name="Spormann A.M."/>
            <person name="Op den Camp H."/>
            <person name="Overmann J."/>
            <person name="Amann R."/>
            <person name="Jetten M.S.M."/>
            <person name="Mascher T."/>
            <person name="Medema M.H."/>
            <person name="Devos D.P."/>
            <person name="Kaster A.-K."/>
            <person name="Ovreas L."/>
            <person name="Rohde M."/>
            <person name="Galperin M.Y."/>
            <person name="Jogler C."/>
        </authorList>
    </citation>
    <scope>NUCLEOTIDE SEQUENCE [LARGE SCALE GENOMIC DNA]</scope>
    <source>
        <strain evidence="6 7">Pr1d</strain>
    </source>
</reference>
<feature type="region of interest" description="Disordered" evidence="3">
    <location>
        <begin position="178"/>
        <end position="278"/>
    </location>
</feature>
<evidence type="ECO:0000313" key="7">
    <source>
        <dbReference type="Proteomes" id="UP000323917"/>
    </source>
</evidence>
<evidence type="ECO:0000256" key="4">
    <source>
        <dbReference type="SAM" id="SignalP"/>
    </source>
</evidence>
<feature type="compositionally biased region" description="Basic and acidic residues" evidence="3">
    <location>
        <begin position="268"/>
        <end position="278"/>
    </location>
</feature>
<feature type="compositionally biased region" description="Basic and acidic residues" evidence="3">
    <location>
        <begin position="36"/>
        <end position="63"/>
    </location>
</feature>
<dbReference type="InterPro" id="IPR002048">
    <property type="entry name" value="EF_hand_dom"/>
</dbReference>
<evidence type="ECO:0000259" key="5">
    <source>
        <dbReference type="PROSITE" id="PS50222"/>
    </source>
</evidence>
<dbReference type="EMBL" id="CP042913">
    <property type="protein sequence ID" value="QEG33962.1"/>
    <property type="molecule type" value="Genomic_DNA"/>
</dbReference>
<evidence type="ECO:0000313" key="6">
    <source>
        <dbReference type="EMBL" id="QEG33962.1"/>
    </source>
</evidence>
<dbReference type="GO" id="GO:0005509">
    <property type="term" value="F:calcium ion binding"/>
    <property type="evidence" value="ECO:0007669"/>
    <property type="project" value="InterPro"/>
</dbReference>
<evidence type="ECO:0000256" key="2">
    <source>
        <dbReference type="ARBA" id="ARBA00022737"/>
    </source>
</evidence>
<evidence type="ECO:0000256" key="3">
    <source>
        <dbReference type="SAM" id="MobiDB-lite"/>
    </source>
</evidence>
<dbReference type="PANTHER" id="PTHR10827">
    <property type="entry name" value="RETICULOCALBIN"/>
    <property type="match status" value="1"/>
</dbReference>
<dbReference type="RefSeq" id="WP_148072663.1">
    <property type="nucleotide sequence ID" value="NZ_CP042913.1"/>
</dbReference>
<feature type="signal peptide" evidence="4">
    <location>
        <begin position="1"/>
        <end position="21"/>
    </location>
</feature>
<feature type="domain" description="EF-hand" evidence="5">
    <location>
        <begin position="72"/>
        <end position="99"/>
    </location>
</feature>
<dbReference type="Proteomes" id="UP000323917">
    <property type="component" value="Chromosome"/>
</dbReference>
<gene>
    <name evidence="6" type="ORF">Pr1d_12330</name>
</gene>
<keyword evidence="7" id="KW-1185">Reference proteome</keyword>
<keyword evidence="4" id="KW-0732">Signal</keyword>
<dbReference type="Pfam" id="PF13202">
    <property type="entry name" value="EF-hand_5"/>
    <property type="match status" value="3"/>
</dbReference>
<feature type="domain" description="EF-hand" evidence="5">
    <location>
        <begin position="144"/>
        <end position="179"/>
    </location>
</feature>
<feature type="chain" id="PRO_5022734577" evidence="4">
    <location>
        <begin position="22"/>
        <end position="278"/>
    </location>
</feature>
<dbReference type="InterPro" id="IPR011992">
    <property type="entry name" value="EF-hand-dom_pair"/>
</dbReference>
<feature type="region of interest" description="Disordered" evidence="3">
    <location>
        <begin position="20"/>
        <end position="71"/>
    </location>
</feature>
<dbReference type="PANTHER" id="PTHR10827:SF98">
    <property type="entry name" value="45 KDA CALCIUM-BINDING PROTEIN"/>
    <property type="match status" value="1"/>
</dbReference>
<dbReference type="PROSITE" id="PS50222">
    <property type="entry name" value="EF_HAND_2"/>
    <property type="match status" value="3"/>
</dbReference>
<feature type="compositionally biased region" description="Gly residues" evidence="3">
    <location>
        <begin position="178"/>
        <end position="195"/>
    </location>
</feature>
<feature type="compositionally biased region" description="Acidic residues" evidence="3">
    <location>
        <begin position="24"/>
        <end position="35"/>
    </location>
</feature>
<dbReference type="OrthoDB" id="290123at2"/>
<dbReference type="PROSITE" id="PS00018">
    <property type="entry name" value="EF_HAND_1"/>
    <property type="match status" value="3"/>
</dbReference>
<evidence type="ECO:0000256" key="1">
    <source>
        <dbReference type="ARBA" id="ARBA00022723"/>
    </source>
</evidence>
<sequence precursor="true">MLCRVVLMAVLCSGFSTVGVAQNPDDDFGGSSEEDGSPRERGDRGDRGRGDRGERGDRGDRGRGRGPAPNLMFEAIDIDGDGTITARELKRAIVGLKKLDTDNDGNLTLDEVTPQRGPGGDPNQFVDRMMENDLNGDGLLTPDEVPEQMARMLTGADLNADGAIDREELGQAMQAMRGRGGPGGPGGFGGRGMGGDPEQMTKQLMAGDRNGDGVLSPNEVPQQMHGMLADADTNGDGSLNAKELRQAMETARQRMQRFQGGQGGNFNPRDRARQRPQQ</sequence>
<organism evidence="6 7">
    <name type="scientific">Bythopirellula goksoeyrii</name>
    <dbReference type="NCBI Taxonomy" id="1400387"/>
    <lineage>
        <taxon>Bacteria</taxon>
        <taxon>Pseudomonadati</taxon>
        <taxon>Planctomycetota</taxon>
        <taxon>Planctomycetia</taxon>
        <taxon>Pirellulales</taxon>
        <taxon>Lacipirellulaceae</taxon>
        <taxon>Bythopirellula</taxon>
    </lineage>
</organism>
<dbReference type="AlphaFoldDB" id="A0A5B9Q940"/>
<proteinExistence type="predicted"/>
<feature type="domain" description="EF-hand" evidence="5">
    <location>
        <begin position="219"/>
        <end position="254"/>
    </location>
</feature>
<protein>
    <submittedName>
        <fullName evidence="6">Transaldolase/EF-hand domain-containing protein</fullName>
    </submittedName>
</protein>
<accession>A0A5B9Q940</accession>
<dbReference type="SMART" id="SM00054">
    <property type="entry name" value="EFh"/>
    <property type="match status" value="3"/>
</dbReference>
<dbReference type="Gene3D" id="1.10.238.10">
    <property type="entry name" value="EF-hand"/>
    <property type="match status" value="3"/>
</dbReference>
<name>A0A5B9Q940_9BACT</name>
<keyword evidence="2" id="KW-0677">Repeat</keyword>
<dbReference type="InterPro" id="IPR018247">
    <property type="entry name" value="EF_Hand_1_Ca_BS"/>
</dbReference>
<dbReference type="SUPFAM" id="SSF47473">
    <property type="entry name" value="EF-hand"/>
    <property type="match status" value="1"/>
</dbReference>
<keyword evidence="1" id="KW-0479">Metal-binding</keyword>
<dbReference type="CDD" id="cd00051">
    <property type="entry name" value="EFh"/>
    <property type="match status" value="1"/>
</dbReference>
<dbReference type="KEGG" id="bgok:Pr1d_12330"/>